<reference evidence="13 14" key="1">
    <citation type="submission" date="2021-03" db="EMBL/GenBank/DDBJ databases">
        <title>Genomic and phenotypic characterization of Chloracidobacterium isolates provides evidence for multiple species.</title>
        <authorList>
            <person name="Saini M.K."/>
            <person name="Costas A.M.G."/>
            <person name="Tank M."/>
            <person name="Bryant D.A."/>
        </authorList>
    </citation>
    <scope>NUCLEOTIDE SEQUENCE [LARGE SCALE GENOMIC DNA]</scope>
    <source>
        <strain evidence="13 14">N</strain>
    </source>
</reference>
<proteinExistence type="inferred from homology"/>
<evidence type="ECO:0000256" key="4">
    <source>
        <dbReference type="ARBA" id="ARBA00004659"/>
    </source>
</evidence>
<sequence length="173" mass="18938">MDELRRLIREIPDFPKPGILFYDITTLLKDSRGLKLAVNRMSEALANQPVDVVIGVEARGFIFAPPLAYQLGAGFVPVRKPKKLPGEVERISYDLEYGSDTLEIHRDAIQPGQRVVIADDLLATGGTAAATAALVEKLGGEVVGLTFLVELTFLGGREKLARYPVTSLLTYDR</sequence>
<dbReference type="Proteomes" id="UP000677668">
    <property type="component" value="Chromosome 2"/>
</dbReference>
<dbReference type="InterPro" id="IPR000836">
    <property type="entry name" value="PRTase_dom"/>
</dbReference>
<evidence type="ECO:0000256" key="11">
    <source>
        <dbReference type="HAMAP-Rule" id="MF_00004"/>
    </source>
</evidence>
<evidence type="ECO:0000259" key="12">
    <source>
        <dbReference type="Pfam" id="PF00156"/>
    </source>
</evidence>
<dbReference type="PANTHER" id="PTHR32315:SF3">
    <property type="entry name" value="ADENINE PHOSPHORIBOSYLTRANSFERASE"/>
    <property type="match status" value="1"/>
</dbReference>
<evidence type="ECO:0000313" key="13">
    <source>
        <dbReference type="EMBL" id="QUV95415.1"/>
    </source>
</evidence>
<protein>
    <recommendedName>
        <fullName evidence="6 11">Adenine phosphoribosyltransferase</fullName>
        <shortName evidence="11">APRT</shortName>
        <ecNumber evidence="6 11">2.4.2.7</ecNumber>
    </recommendedName>
</protein>
<evidence type="ECO:0000256" key="1">
    <source>
        <dbReference type="ARBA" id="ARBA00000868"/>
    </source>
</evidence>
<dbReference type="EC" id="2.4.2.7" evidence="6 11"/>
<comment type="function">
    <text evidence="2 11">Catalyzes a salvage reaction resulting in the formation of AMP, that is energically less costly than de novo synthesis.</text>
</comment>
<dbReference type="InterPro" id="IPR029057">
    <property type="entry name" value="PRTase-like"/>
</dbReference>
<name>A0ABX8B6T5_9BACT</name>
<comment type="pathway">
    <text evidence="4 11">Purine metabolism; AMP biosynthesis via salvage pathway; AMP from adenine: step 1/1.</text>
</comment>
<comment type="subcellular location">
    <subcellularLocation>
        <location evidence="3 11">Cytoplasm</location>
    </subcellularLocation>
</comment>
<dbReference type="GO" id="GO:0003999">
    <property type="term" value="F:adenine phosphoribosyltransferase activity"/>
    <property type="evidence" value="ECO:0007669"/>
    <property type="project" value="UniProtKB-EC"/>
</dbReference>
<keyword evidence="9 11" id="KW-0808">Transferase</keyword>
<dbReference type="PANTHER" id="PTHR32315">
    <property type="entry name" value="ADENINE PHOSPHORIBOSYLTRANSFERASE"/>
    <property type="match status" value="1"/>
</dbReference>
<comment type="subunit">
    <text evidence="11">Homodimer.</text>
</comment>
<evidence type="ECO:0000256" key="7">
    <source>
        <dbReference type="ARBA" id="ARBA00022490"/>
    </source>
</evidence>
<accession>A0ABX8B6T5</accession>
<dbReference type="NCBIfam" id="NF002634">
    <property type="entry name" value="PRK02304.1-3"/>
    <property type="match status" value="1"/>
</dbReference>
<evidence type="ECO:0000256" key="5">
    <source>
        <dbReference type="ARBA" id="ARBA00008391"/>
    </source>
</evidence>
<keyword evidence="8 11" id="KW-0328">Glycosyltransferase</keyword>
<dbReference type="HAMAP" id="MF_00004">
    <property type="entry name" value="Aden_phosphoribosyltr"/>
    <property type="match status" value="1"/>
</dbReference>
<organism evidence="13 14">
    <name type="scientific">Chloracidobacterium sp. N</name>
    <dbReference type="NCBI Taxonomy" id="2821540"/>
    <lineage>
        <taxon>Bacteria</taxon>
        <taxon>Pseudomonadati</taxon>
        <taxon>Acidobacteriota</taxon>
        <taxon>Terriglobia</taxon>
        <taxon>Terriglobales</taxon>
        <taxon>Acidobacteriaceae</taxon>
        <taxon>Chloracidobacterium</taxon>
        <taxon>Chloracidobacterium aggregatum</taxon>
    </lineage>
</organism>
<dbReference type="Gene3D" id="3.40.50.2020">
    <property type="match status" value="1"/>
</dbReference>
<dbReference type="InterPro" id="IPR050054">
    <property type="entry name" value="UPRTase/APRTase"/>
</dbReference>
<comment type="similarity">
    <text evidence="5 11">Belongs to the purine/pyrimidine phosphoribosyltransferase family.</text>
</comment>
<keyword evidence="7 11" id="KW-0963">Cytoplasm</keyword>
<keyword evidence="10 11" id="KW-0660">Purine salvage</keyword>
<dbReference type="Pfam" id="PF00156">
    <property type="entry name" value="Pribosyltran"/>
    <property type="match status" value="1"/>
</dbReference>
<gene>
    <name evidence="11" type="primary">apt</name>
    <name evidence="13" type="ORF">J8C05_11230</name>
</gene>
<dbReference type="InterPro" id="IPR005764">
    <property type="entry name" value="Ade_phspho_trans"/>
</dbReference>
<evidence type="ECO:0000256" key="10">
    <source>
        <dbReference type="ARBA" id="ARBA00022726"/>
    </source>
</evidence>
<evidence type="ECO:0000256" key="8">
    <source>
        <dbReference type="ARBA" id="ARBA00022676"/>
    </source>
</evidence>
<evidence type="ECO:0000256" key="3">
    <source>
        <dbReference type="ARBA" id="ARBA00004496"/>
    </source>
</evidence>
<dbReference type="CDD" id="cd06223">
    <property type="entry name" value="PRTases_typeI"/>
    <property type="match status" value="1"/>
</dbReference>
<dbReference type="EMBL" id="CP072643">
    <property type="protein sequence ID" value="QUV95415.1"/>
    <property type="molecule type" value="Genomic_DNA"/>
</dbReference>
<evidence type="ECO:0000256" key="9">
    <source>
        <dbReference type="ARBA" id="ARBA00022679"/>
    </source>
</evidence>
<comment type="catalytic activity">
    <reaction evidence="1 11">
        <text>AMP + diphosphate = 5-phospho-alpha-D-ribose 1-diphosphate + adenine</text>
        <dbReference type="Rhea" id="RHEA:16609"/>
        <dbReference type="ChEBI" id="CHEBI:16708"/>
        <dbReference type="ChEBI" id="CHEBI:33019"/>
        <dbReference type="ChEBI" id="CHEBI:58017"/>
        <dbReference type="ChEBI" id="CHEBI:456215"/>
        <dbReference type="EC" id="2.4.2.7"/>
    </reaction>
</comment>
<dbReference type="SUPFAM" id="SSF53271">
    <property type="entry name" value="PRTase-like"/>
    <property type="match status" value="1"/>
</dbReference>
<dbReference type="RefSeq" id="WP_014100925.1">
    <property type="nucleotide sequence ID" value="NZ_CP072643.1"/>
</dbReference>
<keyword evidence="14" id="KW-1185">Reference proteome</keyword>
<evidence type="ECO:0000256" key="2">
    <source>
        <dbReference type="ARBA" id="ARBA00003968"/>
    </source>
</evidence>
<evidence type="ECO:0000313" key="14">
    <source>
        <dbReference type="Proteomes" id="UP000677668"/>
    </source>
</evidence>
<dbReference type="NCBIfam" id="TIGR01090">
    <property type="entry name" value="apt"/>
    <property type="match status" value="1"/>
</dbReference>
<evidence type="ECO:0000256" key="6">
    <source>
        <dbReference type="ARBA" id="ARBA00011893"/>
    </source>
</evidence>
<dbReference type="NCBIfam" id="NF002633">
    <property type="entry name" value="PRK02304.1-2"/>
    <property type="match status" value="1"/>
</dbReference>
<feature type="domain" description="Phosphoribosyltransferase" evidence="12">
    <location>
        <begin position="35"/>
        <end position="149"/>
    </location>
</feature>
<dbReference type="NCBIfam" id="NF002636">
    <property type="entry name" value="PRK02304.1-5"/>
    <property type="match status" value="1"/>
</dbReference>